<dbReference type="CDD" id="cd06260">
    <property type="entry name" value="DUF820-like"/>
    <property type="match status" value="1"/>
</dbReference>
<dbReference type="Pfam" id="PF05685">
    <property type="entry name" value="Uma2"/>
    <property type="match status" value="1"/>
</dbReference>
<keyword evidence="3" id="KW-1185">Reference proteome</keyword>
<evidence type="ECO:0000313" key="3">
    <source>
        <dbReference type="Proteomes" id="UP000657177"/>
    </source>
</evidence>
<keyword evidence="2" id="KW-0378">Hydrolase</keyword>
<gene>
    <name evidence="2" type="ORF">G5B42_05240</name>
</gene>
<dbReference type="Proteomes" id="UP000657177">
    <property type="component" value="Unassembled WGS sequence"/>
</dbReference>
<dbReference type="EMBL" id="JAAKDE010000010">
    <property type="protein sequence ID" value="MBA2132947.1"/>
    <property type="molecule type" value="Genomic_DNA"/>
</dbReference>
<organism evidence="2 3">
    <name type="scientific">Capillibacterium thermochitinicola</name>
    <dbReference type="NCBI Taxonomy" id="2699427"/>
    <lineage>
        <taxon>Bacteria</taxon>
        <taxon>Bacillati</taxon>
        <taxon>Bacillota</taxon>
        <taxon>Capillibacterium</taxon>
    </lineage>
</organism>
<name>A0A8J6LS34_9FIRM</name>
<comment type="caution">
    <text evidence="2">The sequence shown here is derived from an EMBL/GenBank/DDBJ whole genome shotgun (WGS) entry which is preliminary data.</text>
</comment>
<reference evidence="2" key="1">
    <citation type="submission" date="2020-06" db="EMBL/GenBank/DDBJ databases">
        <title>Novel chitinolytic bacterium.</title>
        <authorList>
            <person name="Ungkulpasvich U."/>
            <person name="Kosugi A."/>
            <person name="Uke A."/>
        </authorList>
    </citation>
    <scope>NUCLEOTIDE SEQUENCE</scope>
    <source>
        <strain evidence="2">UUS1-1</strain>
    </source>
</reference>
<keyword evidence="2" id="KW-0255">Endonuclease</keyword>
<evidence type="ECO:0000313" key="2">
    <source>
        <dbReference type="EMBL" id="MBA2132947.1"/>
    </source>
</evidence>
<evidence type="ECO:0000259" key="1">
    <source>
        <dbReference type="Pfam" id="PF05685"/>
    </source>
</evidence>
<keyword evidence="2" id="KW-0540">Nuclease</keyword>
<dbReference type="Gene3D" id="3.90.1570.10">
    <property type="entry name" value="tt1808, chain A"/>
    <property type="match status" value="1"/>
</dbReference>
<feature type="domain" description="Putative restriction endonuclease" evidence="1">
    <location>
        <begin position="3"/>
        <end position="132"/>
    </location>
</feature>
<dbReference type="InterPro" id="IPR011335">
    <property type="entry name" value="Restrct_endonuc-II-like"/>
</dbReference>
<accession>A0A8J6LS34</accession>
<dbReference type="InterPro" id="IPR008538">
    <property type="entry name" value="Uma2"/>
</dbReference>
<dbReference type="PANTHER" id="PTHR34107:SF4">
    <property type="entry name" value="SLL1222 PROTEIN"/>
    <property type="match status" value="1"/>
</dbReference>
<proteinExistence type="predicted"/>
<dbReference type="AlphaFoldDB" id="A0A8J6LS34"/>
<protein>
    <submittedName>
        <fullName evidence="2">Uma2 family endonuclease</fullName>
    </submittedName>
</protein>
<dbReference type="GO" id="GO:0004519">
    <property type="term" value="F:endonuclease activity"/>
    <property type="evidence" value="ECO:0007669"/>
    <property type="project" value="UniProtKB-KW"/>
</dbReference>
<dbReference type="SUPFAM" id="SSF52980">
    <property type="entry name" value="Restriction endonuclease-like"/>
    <property type="match status" value="1"/>
</dbReference>
<dbReference type="PANTHER" id="PTHR34107">
    <property type="entry name" value="SLL0198 PROTEIN-RELATED"/>
    <property type="match status" value="1"/>
</dbReference>
<dbReference type="InterPro" id="IPR012296">
    <property type="entry name" value="Nuclease_put_TT1808"/>
</dbReference>
<sequence>MANKFSSWFEGKKCFPLALPLDVTLYKEGKPNVVQPDLLVICDQENIKEDDTYMGTPTLVVEILSEKTRSRDLIKKLDLYMQSGVEEYWIVNPFAEEITVYWFKEREIENSTTFKKGERAASFVFPGLGIDVNAVFG</sequence>